<dbReference type="CDD" id="cd07723">
    <property type="entry name" value="hydroxyacylglutathione_hydrolase_MBL-fold"/>
    <property type="match status" value="1"/>
</dbReference>
<evidence type="ECO:0000313" key="10">
    <source>
        <dbReference type="Proteomes" id="UP000002931"/>
    </source>
</evidence>
<dbReference type="InterPro" id="IPR050110">
    <property type="entry name" value="Glyoxalase_II_hydrolase"/>
</dbReference>
<dbReference type="GO" id="GO:0046872">
    <property type="term" value="F:metal ion binding"/>
    <property type="evidence" value="ECO:0007669"/>
    <property type="project" value="UniProtKB-KW"/>
</dbReference>
<dbReference type="eggNOG" id="COG0491">
    <property type="taxonomic scope" value="Bacteria"/>
</dbReference>
<keyword evidence="10" id="KW-1185">Reference proteome</keyword>
<dbReference type="AlphaFoldDB" id="A3VAD1"/>
<gene>
    <name evidence="7" type="primary">gloB</name>
    <name evidence="9" type="ORF">RB2654_19853</name>
</gene>
<feature type="binding site" evidence="7">
    <location>
        <position position="133"/>
    </location>
    <ligand>
        <name>Zn(2+)</name>
        <dbReference type="ChEBI" id="CHEBI:29105"/>
        <label>1</label>
    </ligand>
</feature>
<feature type="domain" description="Metallo-beta-lactamase" evidence="8">
    <location>
        <begin position="13"/>
        <end position="171"/>
    </location>
</feature>
<evidence type="ECO:0000256" key="2">
    <source>
        <dbReference type="ARBA" id="ARBA00004963"/>
    </source>
</evidence>
<dbReference type="HAMAP" id="MF_01374">
    <property type="entry name" value="Glyoxalase_2"/>
    <property type="match status" value="1"/>
</dbReference>
<feature type="binding site" evidence="7">
    <location>
        <position position="133"/>
    </location>
    <ligand>
        <name>Zn(2+)</name>
        <dbReference type="ChEBI" id="CHEBI:29105"/>
        <label>2</label>
    </ligand>
</feature>
<dbReference type="UniPathway" id="UPA00619">
    <property type="reaction ID" value="UER00676"/>
</dbReference>
<dbReference type="Pfam" id="PF16123">
    <property type="entry name" value="HAGH_C"/>
    <property type="match status" value="1"/>
</dbReference>
<dbReference type="EMBL" id="AAMT01000001">
    <property type="protein sequence ID" value="EAQ14872.1"/>
    <property type="molecule type" value="Genomic_DNA"/>
</dbReference>
<comment type="cofactor">
    <cofactor evidence="7">
        <name>Zn(2+)</name>
        <dbReference type="ChEBI" id="CHEBI:29105"/>
    </cofactor>
    <text evidence="7">Binds 2 Zn(2+) ions per subunit.</text>
</comment>
<evidence type="ECO:0000256" key="1">
    <source>
        <dbReference type="ARBA" id="ARBA00001623"/>
    </source>
</evidence>
<feature type="binding site" evidence="7">
    <location>
        <position position="61"/>
    </location>
    <ligand>
        <name>Zn(2+)</name>
        <dbReference type="ChEBI" id="CHEBI:29105"/>
        <label>2</label>
    </ligand>
</feature>
<feature type="binding site" evidence="7">
    <location>
        <position position="171"/>
    </location>
    <ligand>
        <name>Zn(2+)</name>
        <dbReference type="ChEBI" id="CHEBI:29105"/>
        <label>2</label>
    </ligand>
</feature>
<dbReference type="RefSeq" id="WP_008334807.1">
    <property type="nucleotide sequence ID" value="NZ_CH902578.1"/>
</dbReference>
<comment type="catalytic activity">
    <reaction evidence="1 7">
        <text>an S-(2-hydroxyacyl)glutathione + H2O = a 2-hydroxy carboxylate + glutathione + H(+)</text>
        <dbReference type="Rhea" id="RHEA:21864"/>
        <dbReference type="ChEBI" id="CHEBI:15377"/>
        <dbReference type="ChEBI" id="CHEBI:15378"/>
        <dbReference type="ChEBI" id="CHEBI:57925"/>
        <dbReference type="ChEBI" id="CHEBI:58896"/>
        <dbReference type="ChEBI" id="CHEBI:71261"/>
        <dbReference type="EC" id="3.1.2.6"/>
    </reaction>
</comment>
<dbReference type="InterPro" id="IPR036866">
    <property type="entry name" value="RibonucZ/Hydroxyglut_hydro"/>
</dbReference>
<comment type="subunit">
    <text evidence="7">Monomer.</text>
</comment>
<protein>
    <recommendedName>
        <fullName evidence="7">Hydroxyacylglutathione hydrolase</fullName>
        <ecNumber evidence="7">3.1.2.6</ecNumber>
    </recommendedName>
    <alternativeName>
        <fullName evidence="7">Glyoxalase II</fullName>
        <shortName evidence="7">Glx II</shortName>
    </alternativeName>
</protein>
<dbReference type="InterPro" id="IPR017782">
    <property type="entry name" value="Hydroxyacylglutathione_Hdrlase"/>
</dbReference>
<evidence type="ECO:0000256" key="5">
    <source>
        <dbReference type="ARBA" id="ARBA00022801"/>
    </source>
</evidence>
<feature type="binding site" evidence="7">
    <location>
        <position position="58"/>
    </location>
    <ligand>
        <name>Zn(2+)</name>
        <dbReference type="ChEBI" id="CHEBI:29105"/>
        <label>1</label>
    </ligand>
</feature>
<dbReference type="STRING" id="314271.RB2654_19853"/>
<dbReference type="InterPro" id="IPR032282">
    <property type="entry name" value="HAGH_C"/>
</dbReference>
<sequence>MTLELITIPCRSDNYAFLVHDAATGETALFDAPETAPIKAELDARGWTLTDLFITHHHGDHIEGVDDLRAAYGCRVVGGKHDAGRLPALDKAVEPGDVLSFAGHEVQVFAADGHTIGHIAFYMPDAKAAFTGDSLMALGCGRLFEGTPEQMWGTLSRLMALPDDTLICSGHEYTAANARFALSVEPQNADLIHRAEQTTKLRENGEFTVPSLLSLEKATNPFLRAGLPEMKKAVDMEHDGDAEVFAAIRRAKDNF</sequence>
<evidence type="ECO:0000256" key="3">
    <source>
        <dbReference type="ARBA" id="ARBA00006759"/>
    </source>
</evidence>
<keyword evidence="4 7" id="KW-0479">Metal-binding</keyword>
<feature type="binding site" evidence="7">
    <location>
        <position position="56"/>
    </location>
    <ligand>
        <name>Zn(2+)</name>
        <dbReference type="ChEBI" id="CHEBI:29105"/>
        <label>1</label>
    </ligand>
</feature>
<comment type="caution">
    <text evidence="9">The sequence shown here is derived from an EMBL/GenBank/DDBJ whole genome shotgun (WGS) entry which is preliminary data.</text>
</comment>
<dbReference type="GO" id="GO:0019243">
    <property type="term" value="P:methylglyoxal catabolic process to D-lactate via S-lactoyl-glutathione"/>
    <property type="evidence" value="ECO:0007669"/>
    <property type="project" value="UniProtKB-UniRule"/>
</dbReference>
<dbReference type="Proteomes" id="UP000002931">
    <property type="component" value="Unassembled WGS sequence"/>
</dbReference>
<evidence type="ECO:0000256" key="6">
    <source>
        <dbReference type="ARBA" id="ARBA00022833"/>
    </source>
</evidence>
<comment type="similarity">
    <text evidence="3 7">Belongs to the metallo-beta-lactamase superfamily. Glyoxalase II family.</text>
</comment>
<evidence type="ECO:0000259" key="8">
    <source>
        <dbReference type="SMART" id="SM00849"/>
    </source>
</evidence>
<comment type="pathway">
    <text evidence="2 7">Secondary metabolite metabolism; methylglyoxal degradation; (R)-lactate from methylglyoxal: step 2/2.</text>
</comment>
<dbReference type="HOGENOM" id="CLU_030571_4_1_5"/>
<evidence type="ECO:0000256" key="7">
    <source>
        <dbReference type="HAMAP-Rule" id="MF_01374"/>
    </source>
</evidence>
<dbReference type="Gene3D" id="3.60.15.10">
    <property type="entry name" value="Ribonuclease Z/Hydroxyacylglutathione hydrolase-like"/>
    <property type="match status" value="1"/>
</dbReference>
<dbReference type="EC" id="3.1.2.6" evidence="7"/>
<comment type="function">
    <text evidence="7">Thiolesterase that catalyzes the hydrolysis of S-D-lactoyl-glutathione to form glutathione and D-lactic acid.</text>
</comment>
<dbReference type="Pfam" id="PF00753">
    <property type="entry name" value="Lactamase_B"/>
    <property type="match status" value="1"/>
</dbReference>
<name>A3VAD1_9RHOB</name>
<proteinExistence type="inferred from homology"/>
<dbReference type="SUPFAM" id="SSF56281">
    <property type="entry name" value="Metallo-hydrolase/oxidoreductase"/>
    <property type="match status" value="1"/>
</dbReference>
<reference evidence="9 10" key="1">
    <citation type="journal article" date="2010" name="J. Bacteriol.">
        <title>Genome sequences of Pelagibaca bermudensis HTCC2601T and Maritimibacter alkaliphilus HTCC2654T, the type strains of two marine Roseobacter genera.</title>
        <authorList>
            <person name="Thrash J.C."/>
            <person name="Cho J.C."/>
            <person name="Ferriera S."/>
            <person name="Johnson J."/>
            <person name="Vergin K.L."/>
            <person name="Giovannoni S.J."/>
        </authorList>
    </citation>
    <scope>NUCLEOTIDE SEQUENCE [LARGE SCALE GENOMIC DNA]</scope>
    <source>
        <strain evidence="9 10">HTCC2654</strain>
    </source>
</reference>
<feature type="binding site" evidence="7">
    <location>
        <position position="60"/>
    </location>
    <ligand>
        <name>Zn(2+)</name>
        <dbReference type="ChEBI" id="CHEBI:29105"/>
        <label>2</label>
    </ligand>
</feature>
<evidence type="ECO:0000313" key="9">
    <source>
        <dbReference type="EMBL" id="EAQ14872.1"/>
    </source>
</evidence>
<dbReference type="PANTHER" id="PTHR43705">
    <property type="entry name" value="HYDROXYACYLGLUTATHIONE HYDROLASE"/>
    <property type="match status" value="1"/>
</dbReference>
<dbReference type="OrthoDB" id="9802248at2"/>
<organism evidence="9 10">
    <name type="scientific">Maritimibacter alkaliphilus HTCC2654</name>
    <dbReference type="NCBI Taxonomy" id="314271"/>
    <lineage>
        <taxon>Bacteria</taxon>
        <taxon>Pseudomonadati</taxon>
        <taxon>Pseudomonadota</taxon>
        <taxon>Alphaproteobacteria</taxon>
        <taxon>Rhodobacterales</taxon>
        <taxon>Roseobacteraceae</taxon>
        <taxon>Maritimibacter</taxon>
    </lineage>
</organism>
<dbReference type="GO" id="GO:0004416">
    <property type="term" value="F:hydroxyacylglutathione hydrolase activity"/>
    <property type="evidence" value="ECO:0007669"/>
    <property type="project" value="UniProtKB-UniRule"/>
</dbReference>
<accession>A3VAD1</accession>
<evidence type="ECO:0000256" key="4">
    <source>
        <dbReference type="ARBA" id="ARBA00022723"/>
    </source>
</evidence>
<dbReference type="PANTHER" id="PTHR43705:SF1">
    <property type="entry name" value="HYDROXYACYLGLUTATHIONE HYDROLASE GLOB"/>
    <property type="match status" value="1"/>
</dbReference>
<dbReference type="InterPro" id="IPR035680">
    <property type="entry name" value="Clx_II_MBL"/>
</dbReference>
<feature type="binding site" evidence="7">
    <location>
        <position position="114"/>
    </location>
    <ligand>
        <name>Zn(2+)</name>
        <dbReference type="ChEBI" id="CHEBI:29105"/>
        <label>1</label>
    </ligand>
</feature>
<dbReference type="SMART" id="SM00849">
    <property type="entry name" value="Lactamase_B"/>
    <property type="match status" value="1"/>
</dbReference>
<keyword evidence="6 7" id="KW-0862">Zinc</keyword>
<dbReference type="InterPro" id="IPR001279">
    <property type="entry name" value="Metallo-B-lactamas"/>
</dbReference>
<keyword evidence="5 7" id="KW-0378">Hydrolase</keyword>
<dbReference type="NCBIfam" id="TIGR03413">
    <property type="entry name" value="GSH_gloB"/>
    <property type="match status" value="1"/>
</dbReference>
<dbReference type="PIRSF" id="PIRSF005457">
    <property type="entry name" value="Glx"/>
    <property type="match status" value="1"/>
</dbReference>